<evidence type="ECO:0000256" key="1">
    <source>
        <dbReference type="ARBA" id="ARBA00004429"/>
    </source>
</evidence>
<dbReference type="RefSeq" id="WP_081184722.1">
    <property type="nucleotide sequence ID" value="NZ_MJEA01000016.1"/>
</dbReference>
<feature type="transmembrane region" description="Helical" evidence="12">
    <location>
        <begin position="244"/>
        <end position="267"/>
    </location>
</feature>
<evidence type="ECO:0000256" key="7">
    <source>
        <dbReference type="ARBA" id="ARBA00022683"/>
    </source>
</evidence>
<keyword evidence="2" id="KW-0813">Transport</keyword>
<dbReference type="Pfam" id="PF02302">
    <property type="entry name" value="PTS_IIB"/>
    <property type="match status" value="1"/>
</dbReference>
<evidence type="ECO:0000256" key="10">
    <source>
        <dbReference type="ARBA" id="ARBA00022989"/>
    </source>
</evidence>
<feature type="transmembrane region" description="Helical" evidence="12">
    <location>
        <begin position="202"/>
        <end position="224"/>
    </location>
</feature>
<dbReference type="PANTHER" id="PTHR30505:SF0">
    <property type="entry name" value="FRUCTOSE-LIKE PTS SYSTEM EIIBC COMPONENT-RELATED"/>
    <property type="match status" value="1"/>
</dbReference>
<dbReference type="InterPro" id="IPR003352">
    <property type="entry name" value="PTS_EIIC"/>
</dbReference>
<dbReference type="InterPro" id="IPR003353">
    <property type="entry name" value="PTS_IIB_fruc"/>
</dbReference>
<evidence type="ECO:0000256" key="3">
    <source>
        <dbReference type="ARBA" id="ARBA00022475"/>
    </source>
</evidence>
<feature type="domain" description="PTS EIIB type-2" evidence="13">
    <location>
        <begin position="1"/>
        <end position="97"/>
    </location>
</feature>
<dbReference type="NCBIfam" id="TIGR00829">
    <property type="entry name" value="FRU"/>
    <property type="match status" value="1"/>
</dbReference>
<evidence type="ECO:0000256" key="12">
    <source>
        <dbReference type="SAM" id="Phobius"/>
    </source>
</evidence>
<evidence type="ECO:0000313" key="16">
    <source>
        <dbReference type="Proteomes" id="UP000192477"/>
    </source>
</evidence>
<evidence type="ECO:0000256" key="11">
    <source>
        <dbReference type="ARBA" id="ARBA00023136"/>
    </source>
</evidence>
<keyword evidence="6" id="KW-0808">Transferase</keyword>
<dbReference type="PROSITE" id="PS51104">
    <property type="entry name" value="PTS_EIIC_TYPE_2"/>
    <property type="match status" value="1"/>
</dbReference>
<dbReference type="PANTHER" id="PTHR30505">
    <property type="entry name" value="FRUCTOSE-LIKE PERMEASE"/>
    <property type="match status" value="1"/>
</dbReference>
<dbReference type="InterPro" id="IPR013014">
    <property type="entry name" value="PTS_EIIC_2"/>
</dbReference>
<keyword evidence="11 12" id="KW-0472">Membrane</keyword>
<comment type="caution">
    <text evidence="15">The sequence shown here is derived from an EMBL/GenBank/DDBJ whole genome shotgun (WGS) entry which is preliminary data.</text>
</comment>
<dbReference type="EMBL" id="MJEA01000016">
    <property type="protein sequence ID" value="OQO68529.1"/>
    <property type="molecule type" value="Genomic_DNA"/>
</dbReference>
<dbReference type="GO" id="GO:0022877">
    <property type="term" value="F:protein-N(PI)-phosphohistidine-fructose phosphotransferase system transporter activity"/>
    <property type="evidence" value="ECO:0007669"/>
    <property type="project" value="InterPro"/>
</dbReference>
<keyword evidence="7" id="KW-0598">Phosphotransferase system</keyword>
<dbReference type="GO" id="GO:0090563">
    <property type="term" value="F:protein-phosphocysteine-sugar phosphotransferase activity"/>
    <property type="evidence" value="ECO:0007669"/>
    <property type="project" value="TreeGrafter"/>
</dbReference>
<dbReference type="InterPro" id="IPR003501">
    <property type="entry name" value="PTS_EIIB_2/3"/>
</dbReference>
<evidence type="ECO:0000256" key="4">
    <source>
        <dbReference type="ARBA" id="ARBA00022553"/>
    </source>
</evidence>
<keyword evidence="8 12" id="KW-0812">Transmembrane</keyword>
<feature type="transmembrane region" description="Helical" evidence="12">
    <location>
        <begin position="432"/>
        <end position="450"/>
    </location>
</feature>
<dbReference type="GO" id="GO:0016301">
    <property type="term" value="F:kinase activity"/>
    <property type="evidence" value="ECO:0007669"/>
    <property type="project" value="UniProtKB-KW"/>
</dbReference>
<dbReference type="GO" id="GO:0009401">
    <property type="term" value="P:phosphoenolpyruvate-dependent sugar phosphotransferase system"/>
    <property type="evidence" value="ECO:0007669"/>
    <property type="project" value="UniProtKB-KW"/>
</dbReference>
<keyword evidence="5" id="KW-0762">Sugar transport</keyword>
<keyword evidence="9" id="KW-0418">Kinase</keyword>
<dbReference type="GO" id="GO:0005886">
    <property type="term" value="C:plasma membrane"/>
    <property type="evidence" value="ECO:0007669"/>
    <property type="project" value="UniProtKB-SubCell"/>
</dbReference>
<dbReference type="NCBIfam" id="TIGR01427">
    <property type="entry name" value="PTS_IIC_fructo"/>
    <property type="match status" value="1"/>
</dbReference>
<dbReference type="InterPro" id="IPR006327">
    <property type="entry name" value="PTS_IIC_fruc"/>
</dbReference>
<evidence type="ECO:0000259" key="14">
    <source>
        <dbReference type="PROSITE" id="PS51104"/>
    </source>
</evidence>
<dbReference type="InterPro" id="IPR050864">
    <property type="entry name" value="Bacterial_PTS_Sugar_Transport"/>
</dbReference>
<evidence type="ECO:0000256" key="5">
    <source>
        <dbReference type="ARBA" id="ARBA00022597"/>
    </source>
</evidence>
<dbReference type="AlphaFoldDB" id="A0A1V8Y7F5"/>
<feature type="transmembrane region" description="Helical" evidence="12">
    <location>
        <begin position="171"/>
        <end position="190"/>
    </location>
</feature>
<feature type="transmembrane region" description="Helical" evidence="12">
    <location>
        <begin position="392"/>
        <end position="412"/>
    </location>
</feature>
<dbReference type="PROSITE" id="PS51099">
    <property type="entry name" value="PTS_EIIB_TYPE_2"/>
    <property type="match status" value="1"/>
</dbReference>
<feature type="transmembrane region" description="Helical" evidence="12">
    <location>
        <begin position="131"/>
        <end position="151"/>
    </location>
</feature>
<gene>
    <name evidence="15" type="ORF">BH747_11790</name>
</gene>
<dbReference type="SUPFAM" id="SSF52794">
    <property type="entry name" value="PTS system IIB component-like"/>
    <property type="match status" value="1"/>
</dbReference>
<dbReference type="CDD" id="cd05569">
    <property type="entry name" value="PTS_IIB_fructose"/>
    <property type="match status" value="1"/>
</dbReference>
<comment type="subcellular location">
    <subcellularLocation>
        <location evidence="1">Cell inner membrane</location>
        <topology evidence="1">Multi-pass membrane protein</topology>
    </subcellularLocation>
</comment>
<feature type="transmembrane region" description="Helical" evidence="12">
    <location>
        <begin position="327"/>
        <end position="350"/>
    </location>
</feature>
<evidence type="ECO:0000256" key="8">
    <source>
        <dbReference type="ARBA" id="ARBA00022692"/>
    </source>
</evidence>
<dbReference type="InterPro" id="IPR013011">
    <property type="entry name" value="PTS_EIIB_2"/>
</dbReference>
<keyword evidence="10 12" id="KW-1133">Transmembrane helix</keyword>
<evidence type="ECO:0000256" key="2">
    <source>
        <dbReference type="ARBA" id="ARBA00022448"/>
    </source>
</evidence>
<proteinExistence type="predicted"/>
<keyword evidence="4" id="KW-0597">Phosphoprotein</keyword>
<dbReference type="InterPro" id="IPR036095">
    <property type="entry name" value="PTS_EIIB-like_sf"/>
</dbReference>
<dbReference type="Pfam" id="PF02378">
    <property type="entry name" value="PTS_EIIC"/>
    <property type="match status" value="1"/>
</dbReference>
<feature type="domain" description="PTS EIIC type-2" evidence="14">
    <location>
        <begin position="121"/>
        <end position="460"/>
    </location>
</feature>
<sequence>MKIIGVTACPTGIAHTYMSAEKLEVTAKNMGYDAKFETQGIKTENALTKEEIKEADAIILAVDKEIDMDRFSGKKVKRVSTSRAIKEPEKVIEEALNHIDTVAISNVSAKSEQMIKQKPTLYNHFMSGVNYMLPFVIAGGIIIALSFAFGITASDPEAADYNVLAAALSRIGGDTAFAMMVPALGAGIATSIAGKAGFAPGIVAGLLASTGGSGFLGGMIGGLLAGYVTDFLANKLTIKKEILAMYQLIVVPLVSILVIGLAMVFVIEQPISWLLEALTSWLNSLGNTSGLLFGLIIGVMMAADMGGPINKSISTFSIGLMSAGVNAPIAACMAAGMTPPLGIALATLLFKKKFTKEERTSGQSCWVLGASYITEGAIPFAVSDPLRVIPSLMIGSATAAGISMAAGVTSIAPHGGVWVMLIPNVINQLPMYLLAILAGTVMTALSLGLLKKNVDEKEVTKEVKTTKQENLTNEVEV</sequence>
<evidence type="ECO:0000313" key="15">
    <source>
        <dbReference type="EMBL" id="OQO68529.1"/>
    </source>
</evidence>
<dbReference type="OrthoDB" id="9782569at2"/>
<dbReference type="Proteomes" id="UP000192477">
    <property type="component" value="Unassembled WGS sequence"/>
</dbReference>
<organism evidence="15 16">
    <name type="scientific">Enterococcus villorum</name>
    <dbReference type="NCBI Taxonomy" id="112904"/>
    <lineage>
        <taxon>Bacteria</taxon>
        <taxon>Bacillati</taxon>
        <taxon>Bacillota</taxon>
        <taxon>Bacilli</taxon>
        <taxon>Lactobacillales</taxon>
        <taxon>Enterococcaceae</taxon>
        <taxon>Enterococcus</taxon>
    </lineage>
</organism>
<evidence type="ECO:0000256" key="9">
    <source>
        <dbReference type="ARBA" id="ARBA00022777"/>
    </source>
</evidence>
<accession>A0A1V8Y7F5</accession>
<evidence type="ECO:0000259" key="13">
    <source>
        <dbReference type="PROSITE" id="PS51099"/>
    </source>
</evidence>
<dbReference type="Gene3D" id="3.40.50.2300">
    <property type="match status" value="1"/>
</dbReference>
<feature type="transmembrane region" description="Helical" evidence="12">
    <location>
        <begin position="288"/>
        <end position="307"/>
    </location>
</feature>
<dbReference type="STRING" id="112904.BH747_11790"/>
<protein>
    <submittedName>
        <fullName evidence="15">PTS fructose transporter subunit IIBC</fullName>
    </submittedName>
</protein>
<keyword evidence="3" id="KW-1003">Cell membrane</keyword>
<evidence type="ECO:0000256" key="6">
    <source>
        <dbReference type="ARBA" id="ARBA00022679"/>
    </source>
</evidence>
<name>A0A1V8Y7F5_9ENTE</name>
<reference evidence="15 16" key="1">
    <citation type="journal article" date="2017" name="BMC Microbiol.">
        <title>Comparative genomics of Enterococcus spp. isolated from bovine feces.</title>
        <authorList>
            <person name="Beukers A.G."/>
            <person name="Zaheer R."/>
            <person name="Goji N."/>
            <person name="Amoako K.K."/>
            <person name="Chaves A.V."/>
            <person name="Ward M.P."/>
            <person name="McAllister T.A."/>
        </authorList>
    </citation>
    <scope>NUCLEOTIDE SEQUENCE [LARGE SCALE GENOMIC DNA]</scope>
    <source>
        <strain evidence="15 16">F1129D 143</strain>
    </source>
</reference>
<dbReference type="GO" id="GO:0005351">
    <property type="term" value="F:carbohydrate:proton symporter activity"/>
    <property type="evidence" value="ECO:0007669"/>
    <property type="project" value="InterPro"/>
</dbReference>